<sequence>MTVTACAPLPATGPQLATDNGPRGTGSSVSEGDGPAERPEWLVPPRDLDWSPCGDRPIDGVPDEVSVGCGLAGESPAIRLSASTTPEDAAPLVVVAGPETPASALAGRLIRTGRDLMDTRPLVVVDHRGRTDAAGSCLSFQARRTLDGLADNGVDPGSPELRADLADTSQSCTDQLMGHELDYGATGAAQDLERLREQWDVPGLALLGIGTGARTALAYSTTHPDRVSLLALDSPAPDDGDQESTARTALAGSDAALRLWASSCTRPECGPGEADQKVEAITRALERAREPDADVPAALLSDVVRSALGDLAGASASAPSQGDIILGDLIESAPGEIPDSARDLAQALTASSLPYVAGCSDLSRRVPVNRVEELESEWSETPPFGTILAAQLSACSTWPVPDATPLEISPAIPVLLIAGIADPVAGAAYLEPTAGRLTAAGATDVRTVTWGAPGSDILGHSSCARESLIAFLDAPTDADESTACPS</sequence>
<organism evidence="3 4">
    <name type="scientific">Dietzia aerolata</name>
    <dbReference type="NCBI Taxonomy" id="595984"/>
    <lineage>
        <taxon>Bacteria</taxon>
        <taxon>Bacillati</taxon>
        <taxon>Actinomycetota</taxon>
        <taxon>Actinomycetes</taxon>
        <taxon>Mycobacteriales</taxon>
        <taxon>Dietziaceae</taxon>
        <taxon>Dietzia</taxon>
    </lineage>
</organism>
<feature type="domain" description="Peptidase S33 tripeptidyl aminopeptidase-like C-terminal" evidence="2">
    <location>
        <begin position="384"/>
        <end position="484"/>
    </location>
</feature>
<gene>
    <name evidence="3" type="ORF">ACFFVD_10545</name>
</gene>
<dbReference type="Pfam" id="PF08386">
    <property type="entry name" value="Abhydrolase_4"/>
    <property type="match status" value="1"/>
</dbReference>
<dbReference type="Gene3D" id="3.40.50.1820">
    <property type="entry name" value="alpha/beta hydrolase"/>
    <property type="match status" value="1"/>
</dbReference>
<dbReference type="InterPro" id="IPR029058">
    <property type="entry name" value="AB_hydrolase_fold"/>
</dbReference>
<dbReference type="Proteomes" id="UP001589700">
    <property type="component" value="Unassembled WGS sequence"/>
</dbReference>
<comment type="caution">
    <text evidence="3">The sequence shown here is derived from an EMBL/GenBank/DDBJ whole genome shotgun (WGS) entry which is preliminary data.</text>
</comment>
<feature type="region of interest" description="Disordered" evidence="1">
    <location>
        <begin position="1"/>
        <end position="57"/>
    </location>
</feature>
<dbReference type="SUPFAM" id="SSF53474">
    <property type="entry name" value="alpha/beta-Hydrolases"/>
    <property type="match status" value="1"/>
</dbReference>
<evidence type="ECO:0000256" key="1">
    <source>
        <dbReference type="SAM" id="MobiDB-lite"/>
    </source>
</evidence>
<dbReference type="InterPro" id="IPR013595">
    <property type="entry name" value="Pept_S33_TAP-like_C"/>
</dbReference>
<evidence type="ECO:0000259" key="2">
    <source>
        <dbReference type="Pfam" id="PF08386"/>
    </source>
</evidence>
<evidence type="ECO:0000313" key="3">
    <source>
        <dbReference type="EMBL" id="MFB9260244.1"/>
    </source>
</evidence>
<evidence type="ECO:0000313" key="4">
    <source>
        <dbReference type="Proteomes" id="UP001589700"/>
    </source>
</evidence>
<dbReference type="RefSeq" id="WP_241729689.1">
    <property type="nucleotide sequence ID" value="NZ_JAALDM010000038.1"/>
</dbReference>
<protein>
    <submittedName>
        <fullName evidence="3">Alpha/beta fold hydrolase</fullName>
    </submittedName>
</protein>
<name>A0ABV5JRC4_9ACTN</name>
<dbReference type="EMBL" id="JBHMDY010000004">
    <property type="protein sequence ID" value="MFB9260244.1"/>
    <property type="molecule type" value="Genomic_DNA"/>
</dbReference>
<keyword evidence="3" id="KW-0378">Hydrolase</keyword>
<accession>A0ABV5JRC4</accession>
<keyword evidence="4" id="KW-1185">Reference proteome</keyword>
<reference evidence="3 4" key="1">
    <citation type="submission" date="2024-09" db="EMBL/GenBank/DDBJ databases">
        <authorList>
            <person name="Sun Q."/>
            <person name="Mori K."/>
        </authorList>
    </citation>
    <scope>NUCLEOTIDE SEQUENCE [LARGE SCALE GENOMIC DNA]</scope>
    <source>
        <strain evidence="3 4">CCM 7659</strain>
    </source>
</reference>
<proteinExistence type="predicted"/>
<dbReference type="GO" id="GO:0016787">
    <property type="term" value="F:hydrolase activity"/>
    <property type="evidence" value="ECO:0007669"/>
    <property type="project" value="UniProtKB-KW"/>
</dbReference>